<comment type="caution">
    <text evidence="2">The sequence shown here is derived from an EMBL/GenBank/DDBJ whole genome shotgun (WGS) entry which is preliminary data.</text>
</comment>
<protein>
    <submittedName>
        <fullName evidence="2">Uncharacterized protein</fullName>
    </submittedName>
</protein>
<reference evidence="2" key="2">
    <citation type="submission" date="2023-06" db="EMBL/GenBank/DDBJ databases">
        <authorList>
            <person name="Ma L."/>
            <person name="Liu K.-W."/>
            <person name="Li Z."/>
            <person name="Hsiao Y.-Y."/>
            <person name="Qi Y."/>
            <person name="Fu T."/>
            <person name="Tang G."/>
            <person name="Zhang D."/>
            <person name="Sun W.-H."/>
            <person name="Liu D.-K."/>
            <person name="Li Y."/>
            <person name="Chen G.-Z."/>
            <person name="Liu X.-D."/>
            <person name="Liao X.-Y."/>
            <person name="Jiang Y.-T."/>
            <person name="Yu X."/>
            <person name="Hao Y."/>
            <person name="Huang J."/>
            <person name="Zhao X.-W."/>
            <person name="Ke S."/>
            <person name="Chen Y.-Y."/>
            <person name="Wu W.-L."/>
            <person name="Hsu J.-L."/>
            <person name="Lin Y.-F."/>
            <person name="Huang M.-D."/>
            <person name="Li C.-Y."/>
            <person name="Huang L."/>
            <person name="Wang Z.-W."/>
            <person name="Zhao X."/>
            <person name="Zhong W.-Y."/>
            <person name="Peng D.-H."/>
            <person name="Ahmad S."/>
            <person name="Lan S."/>
            <person name="Zhang J.-S."/>
            <person name="Tsai W.-C."/>
            <person name="Van De Peer Y."/>
            <person name="Liu Z.-J."/>
        </authorList>
    </citation>
    <scope>NUCLEOTIDE SEQUENCE</scope>
    <source>
        <strain evidence="2">CP</strain>
        <tissue evidence="2">Leaves</tissue>
    </source>
</reference>
<accession>A0AAV9CLY5</accession>
<keyword evidence="3" id="KW-1185">Reference proteome</keyword>
<feature type="signal peptide" evidence="1">
    <location>
        <begin position="1"/>
        <end position="23"/>
    </location>
</feature>
<sequence length="89" mass="9898">MERSSLHLLVNLLVFSHLFFSDAIPLTRTQSLFHGTQLFPAAIDIDQNNVITQDAAAGEEYINGRIDLENIDYVPTQPNGRHTPPPGRA</sequence>
<dbReference type="Proteomes" id="UP001180020">
    <property type="component" value="Unassembled WGS sequence"/>
</dbReference>
<keyword evidence="1" id="KW-0732">Signal</keyword>
<organism evidence="2 3">
    <name type="scientific">Acorus calamus</name>
    <name type="common">Sweet flag</name>
    <dbReference type="NCBI Taxonomy" id="4465"/>
    <lineage>
        <taxon>Eukaryota</taxon>
        <taxon>Viridiplantae</taxon>
        <taxon>Streptophyta</taxon>
        <taxon>Embryophyta</taxon>
        <taxon>Tracheophyta</taxon>
        <taxon>Spermatophyta</taxon>
        <taxon>Magnoliopsida</taxon>
        <taxon>Liliopsida</taxon>
        <taxon>Acoraceae</taxon>
        <taxon>Acorus</taxon>
    </lineage>
</organism>
<evidence type="ECO:0000256" key="1">
    <source>
        <dbReference type="SAM" id="SignalP"/>
    </source>
</evidence>
<name>A0AAV9CLY5_ACOCL</name>
<dbReference type="PANTHER" id="PTHR33474">
    <property type="entry name" value="TRANSMEMBRANE PROTEIN"/>
    <property type="match status" value="1"/>
</dbReference>
<dbReference type="PANTHER" id="PTHR33474:SF2">
    <property type="entry name" value="TRANSMEMBRANE PROTEIN"/>
    <property type="match status" value="1"/>
</dbReference>
<dbReference type="EMBL" id="JAUJYO010000018">
    <property type="protein sequence ID" value="KAK1289399.1"/>
    <property type="molecule type" value="Genomic_DNA"/>
</dbReference>
<proteinExistence type="predicted"/>
<evidence type="ECO:0000313" key="3">
    <source>
        <dbReference type="Proteomes" id="UP001180020"/>
    </source>
</evidence>
<evidence type="ECO:0000313" key="2">
    <source>
        <dbReference type="EMBL" id="KAK1289399.1"/>
    </source>
</evidence>
<reference evidence="2" key="1">
    <citation type="journal article" date="2023" name="Nat. Commun.">
        <title>Diploid and tetraploid genomes of Acorus and the evolution of monocots.</title>
        <authorList>
            <person name="Ma L."/>
            <person name="Liu K.W."/>
            <person name="Li Z."/>
            <person name="Hsiao Y.Y."/>
            <person name="Qi Y."/>
            <person name="Fu T."/>
            <person name="Tang G.D."/>
            <person name="Zhang D."/>
            <person name="Sun W.H."/>
            <person name="Liu D.K."/>
            <person name="Li Y."/>
            <person name="Chen G.Z."/>
            <person name="Liu X.D."/>
            <person name="Liao X.Y."/>
            <person name="Jiang Y.T."/>
            <person name="Yu X."/>
            <person name="Hao Y."/>
            <person name="Huang J."/>
            <person name="Zhao X.W."/>
            <person name="Ke S."/>
            <person name="Chen Y.Y."/>
            <person name="Wu W.L."/>
            <person name="Hsu J.L."/>
            <person name="Lin Y.F."/>
            <person name="Huang M.D."/>
            <person name="Li C.Y."/>
            <person name="Huang L."/>
            <person name="Wang Z.W."/>
            <person name="Zhao X."/>
            <person name="Zhong W.Y."/>
            <person name="Peng D.H."/>
            <person name="Ahmad S."/>
            <person name="Lan S."/>
            <person name="Zhang J.S."/>
            <person name="Tsai W.C."/>
            <person name="Van de Peer Y."/>
            <person name="Liu Z.J."/>
        </authorList>
    </citation>
    <scope>NUCLEOTIDE SEQUENCE</scope>
    <source>
        <strain evidence="2">CP</strain>
    </source>
</reference>
<feature type="chain" id="PRO_5043742932" evidence="1">
    <location>
        <begin position="24"/>
        <end position="89"/>
    </location>
</feature>
<dbReference type="AlphaFoldDB" id="A0AAV9CLY5"/>
<gene>
    <name evidence="2" type="ORF">QJS10_CPB18g01396</name>
</gene>